<dbReference type="PANTHER" id="PTHR39209">
    <property type="match status" value="1"/>
</dbReference>
<dbReference type="SMART" id="SM00873">
    <property type="entry name" value="B3_4"/>
    <property type="match status" value="1"/>
</dbReference>
<evidence type="ECO:0000259" key="1">
    <source>
        <dbReference type="SMART" id="SM00873"/>
    </source>
</evidence>
<keyword evidence="3" id="KW-1185">Reference proteome</keyword>
<dbReference type="PANTHER" id="PTHR39209:SF2">
    <property type="entry name" value="CYTOPLASMIC PROTEIN"/>
    <property type="match status" value="1"/>
</dbReference>
<proteinExistence type="predicted"/>
<dbReference type="EMBL" id="JAVRFD010000006">
    <property type="protein sequence ID" value="MDT0543842.1"/>
    <property type="molecule type" value="Genomic_DNA"/>
</dbReference>
<sequence>MTLDAAEWLDSATIDPAVLALRPDYRALLLTAEGLRPGPSDDFSEGMLAAAESTARELLGDGAVEEHPHIAAWREAFRAFGAKPQRTRPSAEALLRRVAAGLPRVDRLTDIYNAISVAHVLPLGGEDLDHYAGPARLVRAEGDETFETTAGGEAVVEHPAPGEVVWRDDAGVTCRRWNWRQCTRTRLTHATTRAMFVLDALGPMDDAALTAAGDALAAALTECSPGVRIHSRLVTGARQTVTG</sequence>
<dbReference type="RefSeq" id="WP_311724256.1">
    <property type="nucleotide sequence ID" value="NZ_JAVRFD010000006.1"/>
</dbReference>
<accession>A0ABU2XEL1</accession>
<evidence type="ECO:0000313" key="3">
    <source>
        <dbReference type="Proteomes" id="UP001180754"/>
    </source>
</evidence>
<dbReference type="GO" id="GO:0016874">
    <property type="term" value="F:ligase activity"/>
    <property type="evidence" value="ECO:0007669"/>
    <property type="project" value="UniProtKB-KW"/>
</dbReference>
<dbReference type="Pfam" id="PF03483">
    <property type="entry name" value="B3_4"/>
    <property type="match status" value="1"/>
</dbReference>
<reference evidence="2" key="1">
    <citation type="submission" date="2024-05" db="EMBL/GenBank/DDBJ databases">
        <title>30 novel species of actinomycetes from the DSMZ collection.</title>
        <authorList>
            <person name="Nouioui I."/>
        </authorList>
    </citation>
    <scope>NUCLEOTIDE SEQUENCE</scope>
    <source>
        <strain evidence="2">DSM 41529</strain>
    </source>
</reference>
<protein>
    <submittedName>
        <fullName evidence="2">Phenylalanine--tRNA ligase beta subunit-related protein</fullName>
    </submittedName>
</protein>
<dbReference type="InterPro" id="IPR005146">
    <property type="entry name" value="B3/B4_tRNA-bd"/>
</dbReference>
<name>A0ABU2XEL1_9ACTN</name>
<dbReference type="InterPro" id="IPR020825">
    <property type="entry name" value="Phe-tRNA_synthase-like_B3/B4"/>
</dbReference>
<feature type="domain" description="B3/B4 tRNA-binding" evidence="1">
    <location>
        <begin position="71"/>
        <end position="225"/>
    </location>
</feature>
<dbReference type="Gene3D" id="3.50.40.10">
    <property type="entry name" value="Phenylalanyl-trna Synthetase, Chain B, domain 3"/>
    <property type="match status" value="1"/>
</dbReference>
<comment type="caution">
    <text evidence="2">The sequence shown here is derived from an EMBL/GenBank/DDBJ whole genome shotgun (WGS) entry which is preliminary data.</text>
</comment>
<dbReference type="SUPFAM" id="SSF56037">
    <property type="entry name" value="PheT/TilS domain"/>
    <property type="match status" value="1"/>
</dbReference>
<evidence type="ECO:0000313" key="2">
    <source>
        <dbReference type="EMBL" id="MDT0543842.1"/>
    </source>
</evidence>
<organism evidence="2 3">
    <name type="scientific">Streptomyces lonegramiae</name>
    <dbReference type="NCBI Taxonomy" id="3075524"/>
    <lineage>
        <taxon>Bacteria</taxon>
        <taxon>Bacillati</taxon>
        <taxon>Actinomycetota</taxon>
        <taxon>Actinomycetes</taxon>
        <taxon>Kitasatosporales</taxon>
        <taxon>Streptomycetaceae</taxon>
        <taxon>Streptomyces</taxon>
    </lineage>
</organism>
<gene>
    <name evidence="2" type="ORF">RND15_14200</name>
</gene>
<dbReference type="Proteomes" id="UP001180754">
    <property type="component" value="Unassembled WGS sequence"/>
</dbReference>
<keyword evidence="2" id="KW-0436">Ligase</keyword>